<dbReference type="Ensembl" id="ENSPMGT00000000197.1">
    <property type="protein sequence ID" value="ENSPMGP00000000184.1"/>
    <property type="gene ID" value="ENSPMGG00000000206.1"/>
</dbReference>
<name>A0A3B3Z6L6_9GOBI</name>
<keyword evidence="2" id="KW-1185">Reference proteome</keyword>
<evidence type="ECO:0000313" key="1">
    <source>
        <dbReference type="Ensembl" id="ENSPMGP00000000184.1"/>
    </source>
</evidence>
<evidence type="ECO:0000313" key="2">
    <source>
        <dbReference type="Proteomes" id="UP000261520"/>
    </source>
</evidence>
<dbReference type="AlphaFoldDB" id="A0A3B3Z6L6"/>
<reference evidence="1" key="2">
    <citation type="submission" date="2025-09" db="UniProtKB">
        <authorList>
            <consortium name="Ensembl"/>
        </authorList>
    </citation>
    <scope>IDENTIFICATION</scope>
</reference>
<organism evidence="1 2">
    <name type="scientific">Periophthalmus magnuspinnatus</name>
    <dbReference type="NCBI Taxonomy" id="409849"/>
    <lineage>
        <taxon>Eukaryota</taxon>
        <taxon>Metazoa</taxon>
        <taxon>Chordata</taxon>
        <taxon>Craniata</taxon>
        <taxon>Vertebrata</taxon>
        <taxon>Euteleostomi</taxon>
        <taxon>Actinopterygii</taxon>
        <taxon>Neopterygii</taxon>
        <taxon>Teleostei</taxon>
        <taxon>Neoteleostei</taxon>
        <taxon>Acanthomorphata</taxon>
        <taxon>Gobiaria</taxon>
        <taxon>Gobiiformes</taxon>
        <taxon>Gobioidei</taxon>
        <taxon>Gobiidae</taxon>
        <taxon>Oxudercinae</taxon>
        <taxon>Periophthalmus</taxon>
    </lineage>
</organism>
<sequence>MTCYTSVTSAIWLIEEEQISPCTTEATREKNLMSVVSVVTDLLPNVAYSHTSVTSLKIKMTKPILSGNNFPFFVIKLSFSTF</sequence>
<protein>
    <submittedName>
        <fullName evidence="1">Uncharacterized protein</fullName>
    </submittedName>
</protein>
<reference evidence="1" key="1">
    <citation type="submission" date="2025-08" db="UniProtKB">
        <authorList>
            <consortium name="Ensembl"/>
        </authorList>
    </citation>
    <scope>IDENTIFICATION</scope>
</reference>
<dbReference type="Proteomes" id="UP000261520">
    <property type="component" value="Unplaced"/>
</dbReference>
<accession>A0A3B3Z6L6</accession>
<proteinExistence type="predicted"/>